<evidence type="ECO:0000313" key="7">
    <source>
        <dbReference type="Proteomes" id="UP000184267"/>
    </source>
</evidence>
<feature type="domain" description="Histidine-specific methyltransferase SAM-dependent" evidence="5">
    <location>
        <begin position="240"/>
        <end position="411"/>
    </location>
</feature>
<organism evidence="6 7">
    <name type="scientific">Trametes pubescens</name>
    <name type="common">White-rot fungus</name>
    <dbReference type="NCBI Taxonomy" id="154538"/>
    <lineage>
        <taxon>Eukaryota</taxon>
        <taxon>Fungi</taxon>
        <taxon>Dikarya</taxon>
        <taxon>Basidiomycota</taxon>
        <taxon>Agaricomycotina</taxon>
        <taxon>Agaricomycetes</taxon>
        <taxon>Polyporales</taxon>
        <taxon>Polyporaceae</taxon>
        <taxon>Trametes</taxon>
    </lineage>
</organism>
<evidence type="ECO:0000259" key="5">
    <source>
        <dbReference type="Pfam" id="PF10017"/>
    </source>
</evidence>
<keyword evidence="1" id="KW-0489">Methyltransferase</keyword>
<dbReference type="Proteomes" id="UP000184267">
    <property type="component" value="Unassembled WGS sequence"/>
</dbReference>
<dbReference type="InterPro" id="IPR042095">
    <property type="entry name" value="SUMF_sf"/>
</dbReference>
<name>A0A1M2W5N7_TRAPU</name>
<evidence type="ECO:0000259" key="4">
    <source>
        <dbReference type="Pfam" id="PF03781"/>
    </source>
</evidence>
<dbReference type="OMA" id="FKHWHPT"/>
<feature type="domain" description="Histidine-specific methyltransferase SAM-dependent" evidence="5">
    <location>
        <begin position="30"/>
        <end position="188"/>
    </location>
</feature>
<keyword evidence="2" id="KW-0808">Transferase</keyword>
<accession>A0A1M2W5N7</accession>
<dbReference type="EMBL" id="MNAD01000193">
    <property type="protein sequence ID" value="OJT15184.1"/>
    <property type="molecule type" value="Genomic_DNA"/>
</dbReference>
<dbReference type="STRING" id="154538.A0A1M2W5N7"/>
<dbReference type="InterPro" id="IPR016187">
    <property type="entry name" value="CTDL_fold"/>
</dbReference>
<dbReference type="InterPro" id="IPR051128">
    <property type="entry name" value="EgtD_Methyltrsf_superfamily"/>
</dbReference>
<comment type="caution">
    <text evidence="6">The sequence shown here is derived from an EMBL/GenBank/DDBJ whole genome shotgun (WGS) entry which is preliminary data.</text>
</comment>
<evidence type="ECO:0000256" key="1">
    <source>
        <dbReference type="ARBA" id="ARBA00022603"/>
    </source>
</evidence>
<reference evidence="6 7" key="1">
    <citation type="submission" date="2016-10" db="EMBL/GenBank/DDBJ databases">
        <title>Genome sequence of the basidiomycete white-rot fungus Trametes pubescens.</title>
        <authorList>
            <person name="Makela M.R."/>
            <person name="Granchi Z."/>
            <person name="Peng M."/>
            <person name="De Vries R.P."/>
            <person name="Grigoriev I."/>
            <person name="Riley R."/>
            <person name="Hilden K."/>
        </authorList>
    </citation>
    <scope>NUCLEOTIDE SEQUENCE [LARGE SCALE GENOMIC DNA]</scope>
    <source>
        <strain evidence="6 7">FBCC735</strain>
    </source>
</reference>
<dbReference type="InterPro" id="IPR029063">
    <property type="entry name" value="SAM-dependent_MTases_sf"/>
</dbReference>
<feature type="domain" description="Sulfatase-modifying factor enzyme-like" evidence="4">
    <location>
        <begin position="654"/>
        <end position="752"/>
    </location>
</feature>
<feature type="domain" description="Sulfatase-modifying factor enzyme-like" evidence="4">
    <location>
        <begin position="792"/>
        <end position="865"/>
    </location>
</feature>
<dbReference type="PANTHER" id="PTHR43397">
    <property type="entry name" value="ERGOTHIONEINE BIOSYNTHESIS PROTEIN 1"/>
    <property type="match status" value="1"/>
</dbReference>
<protein>
    <submittedName>
        <fullName evidence="6">Meiotically up-regulated gene 158 protein</fullName>
    </submittedName>
</protein>
<evidence type="ECO:0000256" key="2">
    <source>
        <dbReference type="ARBA" id="ARBA00022679"/>
    </source>
</evidence>
<proteinExistence type="predicted"/>
<feature type="region of interest" description="Disordered" evidence="3">
    <location>
        <begin position="210"/>
        <end position="241"/>
    </location>
</feature>
<dbReference type="GO" id="GO:0032259">
    <property type="term" value="P:methylation"/>
    <property type="evidence" value="ECO:0007669"/>
    <property type="project" value="UniProtKB-KW"/>
</dbReference>
<evidence type="ECO:0000313" key="6">
    <source>
        <dbReference type="EMBL" id="OJT15184.1"/>
    </source>
</evidence>
<gene>
    <name evidence="6" type="ORF">TRAPUB_8288</name>
</gene>
<dbReference type="Pfam" id="PF10017">
    <property type="entry name" value="Methyltransf_33"/>
    <property type="match status" value="2"/>
</dbReference>
<dbReference type="OrthoDB" id="659at2759"/>
<dbReference type="Pfam" id="PF03781">
    <property type="entry name" value="FGE-sulfatase"/>
    <property type="match status" value="2"/>
</dbReference>
<evidence type="ECO:0000256" key="3">
    <source>
        <dbReference type="SAM" id="MobiDB-lite"/>
    </source>
</evidence>
<dbReference type="InterPro" id="IPR019257">
    <property type="entry name" value="MeTrfase_dom"/>
</dbReference>
<dbReference type="InterPro" id="IPR005532">
    <property type="entry name" value="SUMF_dom"/>
</dbReference>
<dbReference type="SUPFAM" id="SSF56436">
    <property type="entry name" value="C-type lectin-like"/>
    <property type="match status" value="1"/>
</dbReference>
<dbReference type="Gene3D" id="3.90.1580.10">
    <property type="entry name" value="paralog of FGE (formylglycine-generating enzyme)"/>
    <property type="match status" value="1"/>
</dbReference>
<sequence length="868" mass="97634">MASSAAPAVNILDLRARAEAPLSESGHSIRDDILAGISQPVGQKWLPTMLLYDEHGLRLYDAITTDAPEYYLFSAEEEILKTKADDIVKVMHAASVSDGGPVEEVVVELGAGALRKTSLILSALSRHVPKPSATPPISYYALDLEKRELERTLDELSKSDIGAEMKGKVSASGMCGTYDDGLKFIAESGLEDRNTLANLDTAVTEKYSVARVGRDASPDSGSSRSRSEGTEATAPSTPGAHHPLHIMFLGSSLGNFTRGEDAAFLKALPLRPGSGDTLLIGLDHDNDPKKIELAYNDSKGVTRSFIMNGLLCAGRALGDEHLFEQDKWEYVGRYNEELRRHEAYYRSTCDHTVVDPATQAHFPFVKDELVRVEVSRKFSDRDAYSLFTEAGLRPVHRWTDSASQYSLWLLERPKFAFPLLKPPVENSITRSPFSLPTVEEWQHMWAAWDFITREMIPPSMLFQKPIDLRHICLFYCGHIPTFLSIHLARLLKEPDTEPIEFKYIFERGIDPIVDDPTQCHPHSEVPQKDEDWPSLSSIMQFQSRVRERVMQLYRDIDSGKVTLTRKIARVLFMTLEHEAFHAETLLYMLLQRAGTGTIPPSGFVAPVWDVLGESWNAHPEPTIEAVTLGPAEITLGHDDDEADDDSTDVLSHSFGWDNEHPERKVQVGEFKIEWRPVTNGQFYDFYMREGKDISKVQFPKSWVEIDGEVFVRTLYGPIPLKIARNWPLITSYDNLSTYASVKGGRIPTEPELRLFYDKFACGYEGGANIGFRNWHPIPATSGGSKDDGRGHNGGVWEWTSTVLEKHDGFVPSKLYPGYSTDFFDNHHQVVIGGSYTTIPRLAERRTLRNYYQHNYPYAWVGARIAYNL</sequence>
<dbReference type="PANTHER" id="PTHR43397:SF1">
    <property type="entry name" value="ERGOTHIONEINE BIOSYNTHESIS PROTEIN 1"/>
    <property type="match status" value="1"/>
</dbReference>
<dbReference type="GO" id="GO:0008168">
    <property type="term" value="F:methyltransferase activity"/>
    <property type="evidence" value="ECO:0007669"/>
    <property type="project" value="UniProtKB-KW"/>
</dbReference>
<dbReference type="Gene3D" id="3.40.50.150">
    <property type="entry name" value="Vaccinia Virus protein VP39"/>
    <property type="match status" value="1"/>
</dbReference>
<dbReference type="AlphaFoldDB" id="A0A1M2W5N7"/>
<keyword evidence="7" id="KW-1185">Reference proteome</keyword>